<evidence type="ECO:0000313" key="1">
    <source>
        <dbReference type="EMBL" id="OGK17784.1"/>
    </source>
</evidence>
<name>A0A1F7GFX4_9BACT</name>
<dbReference type="EMBL" id="MFZI01000079">
    <property type="protein sequence ID" value="OGK17784.1"/>
    <property type="molecule type" value="Genomic_DNA"/>
</dbReference>
<sequence length="81" mass="8936">MDQVQTIKKDDIEIRIIRPKCIGAATCVVYAPATFDLDKTNIAIIKEGQWDKLEKIIAAAQSCPVTAIEVFSGGKKLFPKE</sequence>
<proteinExistence type="predicted"/>
<dbReference type="Gene3D" id="3.30.70.20">
    <property type="match status" value="1"/>
</dbReference>
<gene>
    <name evidence="1" type="ORF">A2866_05470</name>
</gene>
<dbReference type="AlphaFoldDB" id="A0A1F7GFX4"/>
<evidence type="ECO:0008006" key="3">
    <source>
        <dbReference type="Google" id="ProtNLM"/>
    </source>
</evidence>
<reference evidence="1 2" key="1">
    <citation type="journal article" date="2016" name="Nat. Commun.">
        <title>Thousands of microbial genomes shed light on interconnected biogeochemical processes in an aquifer system.</title>
        <authorList>
            <person name="Anantharaman K."/>
            <person name="Brown C.T."/>
            <person name="Hug L.A."/>
            <person name="Sharon I."/>
            <person name="Castelle C.J."/>
            <person name="Probst A.J."/>
            <person name="Thomas B.C."/>
            <person name="Singh A."/>
            <person name="Wilkins M.J."/>
            <person name="Karaoz U."/>
            <person name="Brodie E.L."/>
            <person name="Williams K.H."/>
            <person name="Hubbard S.S."/>
            <person name="Banfield J.F."/>
        </authorList>
    </citation>
    <scope>NUCLEOTIDE SEQUENCE [LARGE SCALE GENOMIC DNA]</scope>
</reference>
<protein>
    <recommendedName>
        <fullName evidence="3">Ferredoxin</fullName>
    </recommendedName>
</protein>
<dbReference type="SUPFAM" id="SSF54862">
    <property type="entry name" value="4Fe-4S ferredoxins"/>
    <property type="match status" value="1"/>
</dbReference>
<accession>A0A1F7GFX4</accession>
<dbReference type="Proteomes" id="UP000177026">
    <property type="component" value="Unassembled WGS sequence"/>
</dbReference>
<evidence type="ECO:0000313" key="2">
    <source>
        <dbReference type="Proteomes" id="UP000177026"/>
    </source>
</evidence>
<comment type="caution">
    <text evidence="1">The sequence shown here is derived from an EMBL/GenBank/DDBJ whole genome shotgun (WGS) entry which is preliminary data.</text>
</comment>
<organism evidence="1 2">
    <name type="scientific">Candidatus Roizmanbacteria bacterium RIFCSPHIGHO2_01_FULL_39_8</name>
    <dbReference type="NCBI Taxonomy" id="1802033"/>
    <lineage>
        <taxon>Bacteria</taxon>
        <taxon>Candidatus Roizmaniibacteriota</taxon>
    </lineage>
</organism>
<dbReference type="Pfam" id="PF13370">
    <property type="entry name" value="Fer4_13"/>
    <property type="match status" value="1"/>
</dbReference>